<keyword evidence="7" id="KW-0464">Manganese</keyword>
<dbReference type="PANTHER" id="PTHR47371">
    <property type="entry name" value="LIPOTEICHOIC ACID SYNTHASE"/>
    <property type="match status" value="1"/>
</dbReference>
<evidence type="ECO:0000313" key="11">
    <source>
        <dbReference type="EMBL" id="AYD46363.1"/>
    </source>
</evidence>
<feature type="transmembrane region" description="Helical" evidence="9">
    <location>
        <begin position="81"/>
        <end position="103"/>
    </location>
</feature>
<evidence type="ECO:0000256" key="1">
    <source>
        <dbReference type="ARBA" id="ARBA00004651"/>
    </source>
</evidence>
<feature type="transmembrane region" description="Helical" evidence="9">
    <location>
        <begin position="140"/>
        <end position="165"/>
    </location>
</feature>
<dbReference type="GO" id="GO:0005886">
    <property type="term" value="C:plasma membrane"/>
    <property type="evidence" value="ECO:0007669"/>
    <property type="project" value="UniProtKB-SubCell"/>
</dbReference>
<feature type="transmembrane region" description="Helical" evidence="9">
    <location>
        <begin position="46"/>
        <end position="69"/>
    </location>
</feature>
<dbReference type="InterPro" id="IPR017850">
    <property type="entry name" value="Alkaline_phosphatase_core_sf"/>
</dbReference>
<feature type="domain" description="Sulfatase N-terminal" evidence="10">
    <location>
        <begin position="326"/>
        <end position="596"/>
    </location>
</feature>
<dbReference type="GO" id="GO:0046872">
    <property type="term" value="F:metal ion binding"/>
    <property type="evidence" value="ECO:0007669"/>
    <property type="project" value="UniProtKB-KW"/>
</dbReference>
<sequence>MIFKKFFRPFLYLLGLYVAVCFLLRILLIFNPIVTGGFSLGSILKIFFLGSISNALVFIVIGVLFWLYLLFLSDGKYKKPFGYIIFGLLLLLLIYISFFDTIFNQYGGVVPTLAITFVGIKTFLFGLLLFLPKYRKKIRLVLYSTTIFIFVTAILLNGISEFFFWNEFGVRYNFIAVDYLIYTNEVIGNIMESYPVLPLFTGLGVASLGVTIFIVYKTKGYLNHLPSFFQKIKLVLLNILAVLLAFFLIPALAHLQNAQNIFTNELQADGLHKFYDAFLDNSLNYFKFYPTINQQAAFQTLQKQIPEIKGENTLRNITDSLPEEHKNVVLITVESLSEEFLSHYGNKNNLTPFLDSLADKSLFFTNLYANGNRTVRGLEALTLSLPPTPGESIIKRKDNKNKFNIGNIFKQRGYQVKFMYGGYSYFDNMKDFFEGNGYDIVDRSNFKPDEITFANVWGVCDEDMANKAIETMNAEAAGGKPFFNHWMTVSNHRPYTFPNGKIDIRGDVKSRDGGVKYTDYALHKFFLMAEKQPWFKNTIFIIVADHCASSAGRTALPMDKYRIPAIVYSPNFIQPQEITKLCSQIDIMPTVLGLMHFTYSTKFFGQNVLDSAYIPRAFIATYQDLGFIRDSTLTVLSPVKQIQQYRLVKEPMEGVQPQFQSMYKEILLSKPDEIRKNETISFYQTASWLLQNKGYQQ</sequence>
<feature type="binding site" evidence="8">
    <location>
        <position position="546"/>
    </location>
    <ligand>
        <name>Mn(2+)</name>
        <dbReference type="ChEBI" id="CHEBI:29035"/>
    </ligand>
</feature>
<dbReference type="PANTHER" id="PTHR47371:SF3">
    <property type="entry name" value="PHOSPHOGLYCEROL TRANSFERASE I"/>
    <property type="match status" value="1"/>
</dbReference>
<dbReference type="CDD" id="cd16015">
    <property type="entry name" value="LTA_synthase"/>
    <property type="match status" value="1"/>
</dbReference>
<feature type="binding site" evidence="8">
    <location>
        <position position="334"/>
    </location>
    <ligand>
        <name>Mn(2+)</name>
        <dbReference type="ChEBI" id="CHEBI:29035"/>
    </ligand>
</feature>
<evidence type="ECO:0000256" key="7">
    <source>
        <dbReference type="PIRSR" id="PIRSR005091-2"/>
    </source>
</evidence>
<dbReference type="InterPro" id="IPR050448">
    <property type="entry name" value="OpgB/LTA_synthase_biosynth"/>
</dbReference>
<keyword evidence="7" id="KW-0479">Metal-binding</keyword>
<dbReference type="AlphaFoldDB" id="A0A386HKU7"/>
<dbReference type="EMBL" id="CP032489">
    <property type="protein sequence ID" value="AYD46363.1"/>
    <property type="molecule type" value="Genomic_DNA"/>
</dbReference>
<evidence type="ECO:0000256" key="9">
    <source>
        <dbReference type="SAM" id="Phobius"/>
    </source>
</evidence>
<evidence type="ECO:0000313" key="12">
    <source>
        <dbReference type="Proteomes" id="UP000266118"/>
    </source>
</evidence>
<proteinExistence type="predicted"/>
<evidence type="ECO:0000256" key="2">
    <source>
        <dbReference type="ARBA" id="ARBA00022475"/>
    </source>
</evidence>
<dbReference type="Gene3D" id="3.30.1120.80">
    <property type="match status" value="1"/>
</dbReference>
<keyword evidence="4 9" id="KW-1133">Transmembrane helix</keyword>
<dbReference type="Proteomes" id="UP000266118">
    <property type="component" value="Chromosome"/>
</dbReference>
<name>A0A386HKU7_9BACT</name>
<evidence type="ECO:0000256" key="8">
    <source>
        <dbReference type="PIRSR" id="PIRSR005091-3"/>
    </source>
</evidence>
<feature type="binding site" evidence="8">
    <location>
        <position position="545"/>
    </location>
    <ligand>
        <name>Mn(2+)</name>
        <dbReference type="ChEBI" id="CHEBI:29035"/>
    </ligand>
</feature>
<dbReference type="Pfam" id="PF00884">
    <property type="entry name" value="Sulfatase"/>
    <property type="match status" value="1"/>
</dbReference>
<dbReference type="InterPro" id="IPR000917">
    <property type="entry name" value="Sulfatase_N"/>
</dbReference>
<feature type="transmembrane region" description="Helical" evidence="9">
    <location>
        <begin position="235"/>
        <end position="255"/>
    </location>
</feature>
<evidence type="ECO:0000256" key="6">
    <source>
        <dbReference type="PIRSR" id="PIRSR005091-1"/>
    </source>
</evidence>
<gene>
    <name evidence="11" type="ORF">D6B99_01265</name>
</gene>
<evidence type="ECO:0000256" key="3">
    <source>
        <dbReference type="ARBA" id="ARBA00022692"/>
    </source>
</evidence>
<accession>A0A386HKU7</accession>
<organism evidence="11 12">
    <name type="scientific">Arachidicoccus soli</name>
    <dbReference type="NCBI Taxonomy" id="2341117"/>
    <lineage>
        <taxon>Bacteria</taxon>
        <taxon>Pseudomonadati</taxon>
        <taxon>Bacteroidota</taxon>
        <taxon>Chitinophagia</taxon>
        <taxon>Chitinophagales</taxon>
        <taxon>Chitinophagaceae</taxon>
        <taxon>Arachidicoccus</taxon>
    </lineage>
</organism>
<feature type="transmembrane region" description="Helical" evidence="9">
    <location>
        <begin position="109"/>
        <end position="131"/>
    </location>
</feature>
<protein>
    <submittedName>
        <fullName evidence="11">Alkaline phosphatase family protein</fullName>
    </submittedName>
</protein>
<keyword evidence="2" id="KW-1003">Cell membrane</keyword>
<evidence type="ECO:0000256" key="4">
    <source>
        <dbReference type="ARBA" id="ARBA00022989"/>
    </source>
</evidence>
<evidence type="ECO:0000256" key="5">
    <source>
        <dbReference type="ARBA" id="ARBA00023136"/>
    </source>
</evidence>
<dbReference type="SUPFAM" id="SSF53649">
    <property type="entry name" value="Alkaline phosphatase-like"/>
    <property type="match status" value="1"/>
</dbReference>
<feature type="binding site" evidence="7">
    <location>
        <position position="492"/>
    </location>
    <ligand>
        <name>substrate</name>
    </ligand>
</feature>
<feature type="transmembrane region" description="Helical" evidence="9">
    <location>
        <begin position="12"/>
        <end position="34"/>
    </location>
</feature>
<dbReference type="OrthoDB" id="9777768at2"/>
<comment type="subcellular location">
    <subcellularLocation>
        <location evidence="1">Cell membrane</location>
        <topology evidence="1">Multi-pass membrane protein</topology>
    </subcellularLocation>
</comment>
<feature type="active site" evidence="6">
    <location>
        <position position="374"/>
    </location>
</feature>
<dbReference type="Gene3D" id="3.40.720.10">
    <property type="entry name" value="Alkaline Phosphatase, subunit A"/>
    <property type="match status" value="1"/>
</dbReference>
<reference evidence="11 12" key="1">
    <citation type="submission" date="2018-09" db="EMBL/GenBank/DDBJ databases">
        <title>Arachidicoccus sp. nov., a bacterium isolated from soil.</title>
        <authorList>
            <person name="Weon H.-Y."/>
            <person name="Kwon S.-W."/>
            <person name="Lee S.A."/>
        </authorList>
    </citation>
    <scope>NUCLEOTIDE SEQUENCE [LARGE SCALE GENOMIC DNA]</scope>
    <source>
        <strain evidence="11 12">KIS59-12</strain>
    </source>
</reference>
<evidence type="ECO:0000259" key="10">
    <source>
        <dbReference type="Pfam" id="PF00884"/>
    </source>
</evidence>
<keyword evidence="5 9" id="KW-0472">Membrane</keyword>
<feature type="transmembrane region" description="Helical" evidence="9">
    <location>
        <begin position="196"/>
        <end position="215"/>
    </location>
</feature>
<keyword evidence="12" id="KW-1185">Reference proteome</keyword>
<keyword evidence="3 9" id="KW-0812">Transmembrane</keyword>
<dbReference type="KEGG" id="ark:D6B99_01265"/>
<feature type="binding site" evidence="8">
    <location>
        <position position="374"/>
    </location>
    <ligand>
        <name>Mn(2+)</name>
        <dbReference type="ChEBI" id="CHEBI:29035"/>
    </ligand>
</feature>